<evidence type="ECO:0000313" key="4">
    <source>
        <dbReference type="Proteomes" id="UP000765509"/>
    </source>
</evidence>
<name>A0A9Q3GBA2_9BASI</name>
<dbReference type="PANTHER" id="PTHR46148:SF52">
    <property type="entry name" value="OS04G0603800 PROTEIN"/>
    <property type="match status" value="1"/>
</dbReference>
<dbReference type="AlphaFoldDB" id="A0A9Q3GBA2"/>
<dbReference type="EMBL" id="AVOT02000128">
    <property type="protein sequence ID" value="MBW0461228.1"/>
    <property type="molecule type" value="Genomic_DNA"/>
</dbReference>
<keyword evidence="4" id="KW-1185">Reference proteome</keyword>
<evidence type="ECO:0000313" key="3">
    <source>
        <dbReference type="EMBL" id="MBW0461228.1"/>
    </source>
</evidence>
<dbReference type="OrthoDB" id="3211671at2759"/>
<accession>A0A9Q3GBA2</accession>
<reference evidence="3" key="1">
    <citation type="submission" date="2021-03" db="EMBL/GenBank/DDBJ databases">
        <title>Draft genome sequence of rust myrtle Austropuccinia psidii MF-1, a brazilian biotype.</title>
        <authorList>
            <person name="Quecine M.C."/>
            <person name="Pachon D.M.R."/>
            <person name="Bonatelli M.L."/>
            <person name="Correr F.H."/>
            <person name="Franceschini L.M."/>
            <person name="Leite T.F."/>
            <person name="Margarido G.R.A."/>
            <person name="Almeida C.A."/>
            <person name="Ferrarezi J.A."/>
            <person name="Labate C.A."/>
        </authorList>
    </citation>
    <scope>NUCLEOTIDE SEQUENCE</scope>
    <source>
        <strain evidence="3">MF-1</strain>
    </source>
</reference>
<sequence length="94" mass="10652">MTIPPDFQPGDKVWLSSKNIKTKRATKKLSEIWLGHFEVLKKAGSHAYHLKLPLKLNSVHPVFHVSLLEQVKQSSIPNQNQLPPPPILVEEQAE</sequence>
<feature type="region of interest" description="Disordered" evidence="1">
    <location>
        <begin position="74"/>
        <end position="94"/>
    </location>
</feature>
<evidence type="ECO:0000256" key="1">
    <source>
        <dbReference type="SAM" id="MobiDB-lite"/>
    </source>
</evidence>
<proteinExistence type="predicted"/>
<gene>
    <name evidence="3" type="ORF">O181_000943</name>
</gene>
<comment type="caution">
    <text evidence="3">The sequence shown here is derived from an EMBL/GenBank/DDBJ whole genome shotgun (WGS) entry which is preliminary data.</text>
</comment>
<dbReference type="PANTHER" id="PTHR46148">
    <property type="entry name" value="CHROMO DOMAIN-CONTAINING PROTEIN"/>
    <property type="match status" value="1"/>
</dbReference>
<protein>
    <recommendedName>
        <fullName evidence="2">Tf2-1-like SH3-like domain-containing protein</fullName>
    </recommendedName>
</protein>
<evidence type="ECO:0000259" key="2">
    <source>
        <dbReference type="Pfam" id="PF24626"/>
    </source>
</evidence>
<dbReference type="Proteomes" id="UP000765509">
    <property type="component" value="Unassembled WGS sequence"/>
</dbReference>
<feature type="domain" description="Tf2-1-like SH3-like" evidence="2">
    <location>
        <begin position="10"/>
        <end position="71"/>
    </location>
</feature>
<dbReference type="InterPro" id="IPR056924">
    <property type="entry name" value="SH3_Tf2-1"/>
</dbReference>
<organism evidence="3 4">
    <name type="scientific">Austropuccinia psidii MF-1</name>
    <dbReference type="NCBI Taxonomy" id="1389203"/>
    <lineage>
        <taxon>Eukaryota</taxon>
        <taxon>Fungi</taxon>
        <taxon>Dikarya</taxon>
        <taxon>Basidiomycota</taxon>
        <taxon>Pucciniomycotina</taxon>
        <taxon>Pucciniomycetes</taxon>
        <taxon>Pucciniales</taxon>
        <taxon>Sphaerophragmiaceae</taxon>
        <taxon>Austropuccinia</taxon>
    </lineage>
</organism>
<dbReference type="Pfam" id="PF24626">
    <property type="entry name" value="SH3_Tf2-1"/>
    <property type="match status" value="1"/>
</dbReference>